<feature type="domain" description="DUF5709" evidence="2">
    <location>
        <begin position="149"/>
        <end position="197"/>
    </location>
</feature>
<dbReference type="InterPro" id="IPR043763">
    <property type="entry name" value="DUF5709"/>
</dbReference>
<evidence type="ECO:0000313" key="4">
    <source>
        <dbReference type="Proteomes" id="UP000466445"/>
    </source>
</evidence>
<evidence type="ECO:0000259" key="2">
    <source>
        <dbReference type="Pfam" id="PF18970"/>
    </source>
</evidence>
<feature type="compositionally biased region" description="Acidic residues" evidence="1">
    <location>
        <begin position="133"/>
        <end position="149"/>
    </location>
</feature>
<feature type="compositionally biased region" description="Acidic residues" evidence="1">
    <location>
        <begin position="110"/>
        <end position="121"/>
    </location>
</feature>
<gene>
    <name evidence="3" type="ORF">MSAR_24250</name>
</gene>
<evidence type="ECO:0000256" key="1">
    <source>
        <dbReference type="SAM" id="MobiDB-lite"/>
    </source>
</evidence>
<dbReference type="AlphaFoldDB" id="A0A7I7ST20"/>
<name>A0A7I7ST20_9MYCO</name>
<protein>
    <recommendedName>
        <fullName evidence="2">DUF5709 domain-containing protein</fullName>
    </recommendedName>
</protein>
<sequence>MPPVLSPMLLSSPGSWAITAMMASFTAVRLVSIPLLSETLPGERSPWHSGAVSTWDDSTDSGEYSVEDDDQLQPEDTLVDRGVDDILDEGISPPERPYARTNLDHPGPETLDELLAEEEPDPVSRLNNVLDELNGDDAGDDEEFPEDDEVGRARSGRLVATNEGFGEDDDSELFASDVGIDGGAASAEEAAMHVIGDED</sequence>
<feature type="region of interest" description="Disordered" evidence="1">
    <location>
        <begin position="41"/>
        <end position="155"/>
    </location>
</feature>
<dbReference type="Proteomes" id="UP000466445">
    <property type="component" value="Chromosome"/>
</dbReference>
<proteinExistence type="predicted"/>
<keyword evidence="4" id="KW-1185">Reference proteome</keyword>
<reference evidence="3 4" key="1">
    <citation type="journal article" date="2019" name="Emerg. Microbes Infect.">
        <title>Comprehensive subspecies identification of 175 nontuberculous mycobacteria species based on 7547 genomic profiles.</title>
        <authorList>
            <person name="Matsumoto Y."/>
            <person name="Kinjo T."/>
            <person name="Motooka D."/>
            <person name="Nabeya D."/>
            <person name="Jung N."/>
            <person name="Uechi K."/>
            <person name="Horii T."/>
            <person name="Iida T."/>
            <person name="Fujita J."/>
            <person name="Nakamura S."/>
        </authorList>
    </citation>
    <scope>NUCLEOTIDE SEQUENCE [LARGE SCALE GENOMIC DNA]</scope>
    <source>
        <strain evidence="3 4">JCM 30395</strain>
    </source>
</reference>
<evidence type="ECO:0000313" key="3">
    <source>
        <dbReference type="EMBL" id="BBY59289.1"/>
    </source>
</evidence>
<accession>A0A7I7ST20</accession>
<feature type="compositionally biased region" description="Acidic residues" evidence="1">
    <location>
        <begin position="57"/>
        <end position="73"/>
    </location>
</feature>
<dbReference type="EMBL" id="AP022595">
    <property type="protein sequence ID" value="BBY59289.1"/>
    <property type="molecule type" value="Genomic_DNA"/>
</dbReference>
<dbReference type="Pfam" id="PF18970">
    <property type="entry name" value="DUF5709"/>
    <property type="match status" value="1"/>
</dbReference>
<organism evidence="3 4">
    <name type="scientific">Mycolicibacterium sarraceniae</name>
    <dbReference type="NCBI Taxonomy" id="1534348"/>
    <lineage>
        <taxon>Bacteria</taxon>
        <taxon>Bacillati</taxon>
        <taxon>Actinomycetota</taxon>
        <taxon>Actinomycetes</taxon>
        <taxon>Mycobacteriales</taxon>
        <taxon>Mycobacteriaceae</taxon>
        <taxon>Mycolicibacterium</taxon>
    </lineage>
</organism>
<dbReference type="KEGG" id="msar:MSAR_24250"/>